<reference evidence="1 2" key="1">
    <citation type="submission" date="2018-08" db="EMBL/GenBank/DDBJ databases">
        <title>Murine metabolic-syndrome-specific gut microbial biobank.</title>
        <authorList>
            <person name="Liu C."/>
        </authorList>
    </citation>
    <scope>NUCLEOTIDE SEQUENCE [LARGE SCALE GENOMIC DNA]</scope>
    <source>
        <strain evidence="1 2">28</strain>
    </source>
</reference>
<dbReference type="AlphaFoldDB" id="A0A845QN70"/>
<comment type="caution">
    <text evidence="1">The sequence shown here is derived from an EMBL/GenBank/DDBJ whole genome shotgun (WGS) entry which is preliminary data.</text>
</comment>
<evidence type="ECO:0000313" key="2">
    <source>
        <dbReference type="Proteomes" id="UP000446866"/>
    </source>
</evidence>
<protein>
    <submittedName>
        <fullName evidence="1">Uncharacterized protein</fullName>
    </submittedName>
</protein>
<keyword evidence="2" id="KW-1185">Reference proteome</keyword>
<gene>
    <name evidence="1" type="ORF">D0435_10830</name>
</gene>
<accession>A0A845QN70</accession>
<evidence type="ECO:0000313" key="1">
    <source>
        <dbReference type="EMBL" id="NBH62147.1"/>
    </source>
</evidence>
<name>A0A845QN70_9FIRM</name>
<dbReference type="EMBL" id="QXWK01000020">
    <property type="protein sequence ID" value="NBH62147.1"/>
    <property type="molecule type" value="Genomic_DNA"/>
</dbReference>
<dbReference type="Proteomes" id="UP000446866">
    <property type="component" value="Unassembled WGS sequence"/>
</dbReference>
<dbReference type="RefSeq" id="WP_160202436.1">
    <property type="nucleotide sequence ID" value="NZ_QXWK01000020.1"/>
</dbReference>
<sequence length="121" mass="13535">MSEQKIKTDCEAADPIKQSNCTILRPGSKGTFSIVHIYRAPDKSGILAAVEEESGKCYVGYFSTVKRKCRRADLRTKGNENVSIKRVNPDTDDWCEAQERLNVYAEKLNLIELPLTIGGEI</sequence>
<proteinExistence type="predicted"/>
<organism evidence="1 2">
    <name type="scientific">Anaerotruncus colihominis</name>
    <dbReference type="NCBI Taxonomy" id="169435"/>
    <lineage>
        <taxon>Bacteria</taxon>
        <taxon>Bacillati</taxon>
        <taxon>Bacillota</taxon>
        <taxon>Clostridia</taxon>
        <taxon>Eubacteriales</taxon>
        <taxon>Oscillospiraceae</taxon>
        <taxon>Anaerotruncus</taxon>
    </lineage>
</organism>